<proteinExistence type="predicted"/>
<dbReference type="Gene3D" id="3.90.1720.10">
    <property type="entry name" value="endopeptidase domain like (from Nostoc punctiforme)"/>
    <property type="match status" value="1"/>
</dbReference>
<sequence length="529" mass="59795">MGNSAASGDVFLGRKPWISYDDIKNDLKTGDLILFSARSYVGRSIRESSNVLWSHVGIIITPSFCEPLVLEACIDRHSLNSFMTSDRLLVSGCIQSLSSKIHSGLYDIVAVRKLKMRSHVLLSATTPGSDAGQELMPEVGMNVGDVCIKFSERENFILDEMLYKDEDTILCQLLDLSIESFSIKIHDHKRSSLLMPQFFDNKSIFASDPEDVKMIVSAEYVAVMYTALGLFERQTNATICKFKPFHFGSDSSYDLPVDDRNSEGWDKETYIWMDYPLSSADVSILKKVELPTLYPTIRESDIQNFFFGYNSTWAMGLKTGDLIFLREVSEVGAGICKMYNFTHVYTRVCMVLIFDGVKDVYLYDSPAFFTNVMDLKELNKKYLEGNIINLNSILQSKCLSSVGIRRLKRKPYEVGAIDVSQSPDAFSVSIDGQQLIHTTVEMGKSKHDPVRERLYALFENVCELDPNVRVDVSSILSGYFVTSAYEQLGIIAKQDIAKRLFSSANRYASKEMELDNFYYLSPLEVLMSH</sequence>
<organism evidence="1 2">
    <name type="scientific">Acrasis kona</name>
    <dbReference type="NCBI Taxonomy" id="1008807"/>
    <lineage>
        <taxon>Eukaryota</taxon>
        <taxon>Discoba</taxon>
        <taxon>Heterolobosea</taxon>
        <taxon>Tetramitia</taxon>
        <taxon>Eutetramitia</taxon>
        <taxon>Acrasidae</taxon>
        <taxon>Acrasis</taxon>
    </lineage>
</organism>
<reference evidence="1 2" key="1">
    <citation type="submission" date="2024-03" db="EMBL/GenBank/DDBJ databases">
        <title>The Acrasis kona genome and developmental transcriptomes reveal deep origins of eukaryotic multicellular pathways.</title>
        <authorList>
            <person name="Sheikh S."/>
            <person name="Fu C.-J."/>
            <person name="Brown M.W."/>
            <person name="Baldauf S.L."/>
        </authorList>
    </citation>
    <scope>NUCLEOTIDE SEQUENCE [LARGE SCALE GENOMIC DNA]</scope>
    <source>
        <strain evidence="1 2">ATCC MYA-3509</strain>
    </source>
</reference>
<dbReference type="AlphaFoldDB" id="A0AAW2ZKE3"/>
<keyword evidence="2" id="KW-1185">Reference proteome</keyword>
<dbReference type="SUPFAM" id="SSF54001">
    <property type="entry name" value="Cysteine proteinases"/>
    <property type="match status" value="1"/>
</dbReference>
<evidence type="ECO:0000313" key="1">
    <source>
        <dbReference type="EMBL" id="KAL0489864.1"/>
    </source>
</evidence>
<accession>A0AAW2ZKE3</accession>
<dbReference type="Proteomes" id="UP001431209">
    <property type="component" value="Unassembled WGS sequence"/>
</dbReference>
<comment type="caution">
    <text evidence="1">The sequence shown here is derived from an EMBL/GenBank/DDBJ whole genome shotgun (WGS) entry which is preliminary data.</text>
</comment>
<dbReference type="InterPro" id="IPR038765">
    <property type="entry name" value="Papain-like_cys_pep_sf"/>
</dbReference>
<gene>
    <name evidence="1" type="ORF">AKO1_009343</name>
</gene>
<dbReference type="EMBL" id="JAOPGA020001610">
    <property type="protein sequence ID" value="KAL0489864.1"/>
    <property type="molecule type" value="Genomic_DNA"/>
</dbReference>
<protein>
    <submittedName>
        <fullName evidence="1">Uncharacterized protein</fullName>
    </submittedName>
</protein>
<evidence type="ECO:0000313" key="2">
    <source>
        <dbReference type="Proteomes" id="UP001431209"/>
    </source>
</evidence>
<name>A0AAW2ZKE3_9EUKA</name>